<comment type="caution">
    <text evidence="2">The sequence shown here is derived from an EMBL/GenBank/DDBJ whole genome shotgun (WGS) entry which is preliminary data.</text>
</comment>
<dbReference type="EMBL" id="AEXO01000014">
    <property type="protein sequence ID" value="EGC87342.1"/>
    <property type="molecule type" value="Genomic_DNA"/>
</dbReference>
<reference evidence="2 3" key="1">
    <citation type="submission" date="2011-02" db="EMBL/GenBank/DDBJ databases">
        <authorList>
            <person name="Durkin A.S."/>
            <person name="Madupu R."/>
            <person name="Torralba M."/>
            <person name="Gillis M."/>
            <person name="Methe B."/>
            <person name="Sutton G."/>
            <person name="Nelson K.E."/>
        </authorList>
    </citation>
    <scope>NUCLEOTIDE SEQUENCE [LARGE SCALE GENOMIC DNA]</scope>
    <source>
        <strain evidence="2 3">CRIS 18C-A</strain>
    </source>
</reference>
<evidence type="ECO:0000313" key="2">
    <source>
        <dbReference type="EMBL" id="EGC87342.1"/>
    </source>
</evidence>
<gene>
    <name evidence="2" type="ORF">HMPREF9303_0421</name>
</gene>
<feature type="compositionally biased region" description="Basic and acidic residues" evidence="1">
    <location>
        <begin position="9"/>
        <end position="28"/>
    </location>
</feature>
<evidence type="ECO:0000313" key="3">
    <source>
        <dbReference type="Proteomes" id="UP000003155"/>
    </source>
</evidence>
<accession>F0H4C4</accession>
<protein>
    <submittedName>
        <fullName evidence="2">Uncharacterized protein</fullName>
    </submittedName>
</protein>
<sequence length="92" mass="10338">MCAPTMGIIHEEEIHPTRPVEHATDKSEQGLASLSLDENTDHHHHQAHESHSHASTQQLRAVVVVLQYSCHQVNHGHASQYHAHRHDGFPPI</sequence>
<organism evidence="2 3">
    <name type="scientific">Prevotella denticola CRIS 18C-A</name>
    <dbReference type="NCBI Taxonomy" id="944557"/>
    <lineage>
        <taxon>Bacteria</taxon>
        <taxon>Pseudomonadati</taxon>
        <taxon>Bacteroidota</taxon>
        <taxon>Bacteroidia</taxon>
        <taxon>Bacteroidales</taxon>
        <taxon>Prevotellaceae</taxon>
        <taxon>Prevotella</taxon>
    </lineage>
</organism>
<name>F0H4C4_9BACT</name>
<proteinExistence type="predicted"/>
<evidence type="ECO:0000256" key="1">
    <source>
        <dbReference type="SAM" id="MobiDB-lite"/>
    </source>
</evidence>
<feature type="region of interest" description="Disordered" evidence="1">
    <location>
        <begin position="1"/>
        <end position="56"/>
    </location>
</feature>
<keyword evidence="3" id="KW-1185">Reference proteome</keyword>
<dbReference type="AlphaFoldDB" id="F0H4C4"/>
<dbReference type="Proteomes" id="UP000003155">
    <property type="component" value="Unassembled WGS sequence"/>
</dbReference>